<dbReference type="InterPro" id="IPR036749">
    <property type="entry name" value="Expansin_CBD_sf"/>
</dbReference>
<feature type="chain" id="PRO_5032293759" description="Expansin-like CBD domain-containing protein" evidence="1">
    <location>
        <begin position="26"/>
        <end position="351"/>
    </location>
</feature>
<evidence type="ECO:0000313" key="3">
    <source>
        <dbReference type="EMBL" id="KAF7127597.1"/>
    </source>
</evidence>
<dbReference type="InterPro" id="IPR007117">
    <property type="entry name" value="Expansin_CBD"/>
</dbReference>
<dbReference type="Gene3D" id="2.60.40.760">
    <property type="entry name" value="Expansin, cellulose-binding-like domain"/>
    <property type="match status" value="1"/>
</dbReference>
<dbReference type="Proteomes" id="UP000626092">
    <property type="component" value="Unassembled WGS sequence"/>
</dbReference>
<protein>
    <recommendedName>
        <fullName evidence="2">Expansin-like CBD domain-containing protein</fullName>
    </recommendedName>
</protein>
<proteinExistence type="predicted"/>
<organism evidence="3 4">
    <name type="scientific">Rhododendron simsii</name>
    <name type="common">Sims's rhododendron</name>
    <dbReference type="NCBI Taxonomy" id="118357"/>
    <lineage>
        <taxon>Eukaryota</taxon>
        <taxon>Viridiplantae</taxon>
        <taxon>Streptophyta</taxon>
        <taxon>Embryophyta</taxon>
        <taxon>Tracheophyta</taxon>
        <taxon>Spermatophyta</taxon>
        <taxon>Magnoliopsida</taxon>
        <taxon>eudicotyledons</taxon>
        <taxon>Gunneridae</taxon>
        <taxon>Pentapetalae</taxon>
        <taxon>asterids</taxon>
        <taxon>Ericales</taxon>
        <taxon>Ericaceae</taxon>
        <taxon>Ericoideae</taxon>
        <taxon>Rhodoreae</taxon>
        <taxon>Rhododendron</taxon>
    </lineage>
</organism>
<keyword evidence="1" id="KW-0732">Signal</keyword>
<evidence type="ECO:0000256" key="1">
    <source>
        <dbReference type="SAM" id="SignalP"/>
    </source>
</evidence>
<dbReference type="AlphaFoldDB" id="A0A834LAV1"/>
<dbReference type="PANTHER" id="PTHR31692">
    <property type="entry name" value="EXPANSIN-B3"/>
    <property type="match status" value="1"/>
</dbReference>
<feature type="signal peptide" evidence="1">
    <location>
        <begin position="1"/>
        <end position="25"/>
    </location>
</feature>
<gene>
    <name evidence="3" type="ORF">RHSIM_Rhsim11G0011000</name>
</gene>
<dbReference type="OrthoDB" id="747268at2759"/>
<name>A0A834LAV1_RHOSS</name>
<accession>A0A834LAV1</accession>
<dbReference type="EMBL" id="WJXA01000011">
    <property type="protein sequence ID" value="KAF7127597.1"/>
    <property type="molecule type" value="Genomic_DNA"/>
</dbReference>
<dbReference type="PANTHER" id="PTHR31692:SF92">
    <property type="entry name" value="EXPANSIN-LIKE B1"/>
    <property type="match status" value="1"/>
</dbReference>
<dbReference type="PROSITE" id="PS50843">
    <property type="entry name" value="EXPANSIN_CBD"/>
    <property type="match status" value="1"/>
</dbReference>
<evidence type="ECO:0000259" key="2">
    <source>
        <dbReference type="PROSITE" id="PS50843"/>
    </source>
</evidence>
<evidence type="ECO:0000313" key="4">
    <source>
        <dbReference type="Proteomes" id="UP000626092"/>
    </source>
</evidence>
<reference evidence="3" key="1">
    <citation type="submission" date="2019-11" db="EMBL/GenBank/DDBJ databases">
        <authorList>
            <person name="Liu Y."/>
            <person name="Hou J."/>
            <person name="Li T.-Q."/>
            <person name="Guan C.-H."/>
            <person name="Wu X."/>
            <person name="Wu H.-Z."/>
            <person name="Ling F."/>
            <person name="Zhang R."/>
            <person name="Shi X.-G."/>
            <person name="Ren J.-P."/>
            <person name="Chen E.-F."/>
            <person name="Sun J.-M."/>
        </authorList>
    </citation>
    <scope>NUCLEOTIDE SEQUENCE</scope>
    <source>
        <strain evidence="3">Adult_tree_wgs_1</strain>
        <tissue evidence="3">Leaves</tissue>
    </source>
</reference>
<dbReference type="SUPFAM" id="SSF49590">
    <property type="entry name" value="PHL pollen allergen"/>
    <property type="match status" value="1"/>
</dbReference>
<feature type="domain" description="Expansin-like CBD" evidence="2">
    <location>
        <begin position="129"/>
        <end position="180"/>
    </location>
</feature>
<comment type="caution">
    <text evidence="3">The sequence shown here is derived from an EMBL/GenBank/DDBJ whole genome shotgun (WGS) entry which is preliminary data.</text>
</comment>
<keyword evidence="4" id="KW-1185">Reference proteome</keyword>
<sequence>MGFPHISFIYLFSTFLLMKITVGNAATCSDCFTHSRAAYYPNSDEQGTESENFFYNLEAGACGFGTFGATINGGDVSAASDLYRDGIGEVHQQRAFGRMAQTTDGAASLLAFGVVDIEYRRQSFGCKLLDRSYGAVWTTSSPPSGSLSIRMLFSSDDDETWVVPVNDIPQDWTPGNTYDSGVDSKCNLEKWGSTVDCSHKWAENTTVTGRHAGDRIEQKWRIFVMFQTLYLSAATIFQKTTRNWGASSSVAGKISQRQGWMSSDTGQYPASVTLSVDAATDPNSNIVRDDPGRGTSTAPFMPGTSDFWVGSCFWMGVFDPVGDGASLLPLHQRIPMADDGLGTRETERSRV</sequence>